<proteinExistence type="predicted"/>
<accession>A0A9E8CSI3</accession>
<organism evidence="2">
    <name type="scientific">Bosea sp. NBC_00436</name>
    <dbReference type="NCBI Taxonomy" id="2969620"/>
    <lineage>
        <taxon>Bacteria</taxon>
        <taxon>Pseudomonadati</taxon>
        <taxon>Pseudomonadota</taxon>
        <taxon>Alphaproteobacteria</taxon>
        <taxon>Hyphomicrobiales</taxon>
        <taxon>Boseaceae</taxon>
        <taxon>Bosea</taxon>
    </lineage>
</organism>
<evidence type="ECO:0000259" key="1">
    <source>
        <dbReference type="PROSITE" id="PS50075"/>
    </source>
</evidence>
<dbReference type="SUPFAM" id="SSF47336">
    <property type="entry name" value="ACP-like"/>
    <property type="match status" value="1"/>
</dbReference>
<dbReference type="Gene3D" id="1.10.1200.10">
    <property type="entry name" value="ACP-like"/>
    <property type="match status" value="1"/>
</dbReference>
<gene>
    <name evidence="2" type="ORF">NWE54_00240</name>
</gene>
<name>A0A9E8CSI3_9HYPH</name>
<reference evidence="2" key="1">
    <citation type="submission" date="2022-08" db="EMBL/GenBank/DDBJ databases">
        <title>Complete Genome Sequences of 2 Bosea sp. soil isolates.</title>
        <authorList>
            <person name="Alvarez Arevalo M."/>
            <person name="Sterndorff E.B."/>
            <person name="Faurdal D."/>
            <person name="Joergensen T.S."/>
            <person name="Weber T."/>
        </authorList>
    </citation>
    <scope>NUCLEOTIDE SEQUENCE</scope>
    <source>
        <strain evidence="2">NBC_00436</strain>
    </source>
</reference>
<feature type="domain" description="Carrier" evidence="1">
    <location>
        <begin position="11"/>
        <end position="93"/>
    </location>
</feature>
<dbReference type="InterPro" id="IPR036736">
    <property type="entry name" value="ACP-like_sf"/>
</dbReference>
<protein>
    <submittedName>
        <fullName evidence="2">Phosphopantetheine-binding protein</fullName>
    </submittedName>
</protein>
<dbReference type="PROSITE" id="PS50075">
    <property type="entry name" value="CARRIER"/>
    <property type="match status" value="1"/>
</dbReference>
<dbReference type="EMBL" id="CP102774">
    <property type="protein sequence ID" value="UZF87268.1"/>
    <property type="molecule type" value="Genomic_DNA"/>
</dbReference>
<sequence length="99" mass="10866">MTSETPAVTIDLFVSMLKQVIEENAAHGRETPLAAAWGRETLLDETGLNSYDIVELIFKIEDHFGIEVDYNANNSVNRATTIGELCDEIGKLVAKKQAA</sequence>
<dbReference type="InterPro" id="IPR009081">
    <property type="entry name" value="PP-bd_ACP"/>
</dbReference>
<evidence type="ECO:0000313" key="2">
    <source>
        <dbReference type="EMBL" id="UZF87268.1"/>
    </source>
</evidence>
<dbReference type="AlphaFoldDB" id="A0A9E8CSI3"/>